<evidence type="ECO:0000313" key="2">
    <source>
        <dbReference type="EMBL" id="QHS93357.1"/>
    </source>
</evidence>
<proteinExistence type="predicted"/>
<feature type="region of interest" description="Disordered" evidence="1">
    <location>
        <begin position="233"/>
        <end position="297"/>
    </location>
</feature>
<protein>
    <submittedName>
        <fullName evidence="2">Uncharacterized protein</fullName>
    </submittedName>
</protein>
<feature type="compositionally biased region" description="Low complexity" evidence="1">
    <location>
        <begin position="242"/>
        <end position="251"/>
    </location>
</feature>
<dbReference type="EMBL" id="MN739202">
    <property type="protein sequence ID" value="QHS93357.1"/>
    <property type="molecule type" value="Genomic_DNA"/>
</dbReference>
<evidence type="ECO:0000256" key="1">
    <source>
        <dbReference type="SAM" id="MobiDB-lite"/>
    </source>
</evidence>
<dbReference type="AlphaFoldDB" id="A0A6C0BLU2"/>
<accession>A0A6C0BLU2</accession>
<organism evidence="2">
    <name type="scientific">viral metagenome</name>
    <dbReference type="NCBI Taxonomy" id="1070528"/>
    <lineage>
        <taxon>unclassified sequences</taxon>
        <taxon>metagenomes</taxon>
        <taxon>organismal metagenomes</taxon>
    </lineage>
</organism>
<name>A0A6C0BLU2_9ZZZZ</name>
<reference evidence="2" key="1">
    <citation type="journal article" date="2020" name="Nature">
        <title>Giant virus diversity and host interactions through global metagenomics.</title>
        <authorList>
            <person name="Schulz F."/>
            <person name="Roux S."/>
            <person name="Paez-Espino D."/>
            <person name="Jungbluth S."/>
            <person name="Walsh D.A."/>
            <person name="Denef V.J."/>
            <person name="McMahon K.D."/>
            <person name="Konstantinidis K.T."/>
            <person name="Eloe-Fadrosh E.A."/>
            <person name="Kyrpides N.C."/>
            <person name="Woyke T."/>
        </authorList>
    </citation>
    <scope>NUCLEOTIDE SEQUENCE</scope>
    <source>
        <strain evidence="2">GVMAG-M-3300017989-17</strain>
    </source>
</reference>
<sequence>MTEEKPLAQDWVVCETKQPEVPKKKKKRGYSFWKYLGWGSSSKKEEKQPEPIPVIPDDMFDKAKQRYLEENPPKAVIHDSEILDCFAPKPAVGTKEGAQAVVVNDEHLEEEHKGVTVEPNKMYPVEEIATHQDVYEYLDQLIEVLRDHKGDEQASAEAPIHTELVPMPELPDLSEKLNTSVVLTEKMTREYFQRLDEEDRKRREDAELVEYFEQLARELDECTNGWEDFELDDYMTPPASPVSPASPASQAWYHDVHSNKRPRRPPTPYHRRDTSEEEVSSEEVPAKRCKMSTSLESSDMLSRMERGEFMGSVLRKRPASSPLKQQHATPENKFHALLDRIADDDDDSSDVEYCDEETTVLEMICEEFIELGESIAQLFRRSPC</sequence>